<dbReference type="Gene3D" id="3.40.50.360">
    <property type="match status" value="1"/>
</dbReference>
<organism evidence="2">
    <name type="scientific">Eubacterium limosum</name>
    <dbReference type="NCBI Taxonomy" id="1736"/>
    <lineage>
        <taxon>Bacteria</taxon>
        <taxon>Bacillati</taxon>
        <taxon>Bacillota</taxon>
        <taxon>Clostridia</taxon>
        <taxon>Eubacteriales</taxon>
        <taxon>Eubacteriaceae</taxon>
        <taxon>Eubacterium</taxon>
    </lineage>
</organism>
<dbReference type="GO" id="GO:0016651">
    <property type="term" value="F:oxidoreductase activity, acting on NAD(P)H"/>
    <property type="evidence" value="ECO:0007669"/>
    <property type="project" value="UniProtKB-ARBA"/>
</dbReference>
<dbReference type="GO" id="GO:0010181">
    <property type="term" value="F:FMN binding"/>
    <property type="evidence" value="ECO:0007669"/>
    <property type="project" value="InterPro"/>
</dbReference>
<protein>
    <submittedName>
        <fullName evidence="2">Flavodoxin</fullName>
    </submittedName>
</protein>
<dbReference type="PROSITE" id="PS00201">
    <property type="entry name" value="FLAVODOXIN"/>
    <property type="match status" value="1"/>
</dbReference>
<reference evidence="2" key="1">
    <citation type="submission" date="2019-11" db="EMBL/GenBank/DDBJ databases">
        <authorList>
            <person name="Feng L."/>
        </authorList>
    </citation>
    <scope>NUCLEOTIDE SEQUENCE</scope>
    <source>
        <strain evidence="2">ElimosumLFYP34</strain>
    </source>
</reference>
<dbReference type="InterPro" id="IPR026816">
    <property type="entry name" value="Flavodoxin_dom"/>
</dbReference>
<evidence type="ECO:0000313" key="2">
    <source>
        <dbReference type="EMBL" id="VYU71020.1"/>
    </source>
</evidence>
<accession>A0A6N3H4E1</accession>
<dbReference type="GO" id="GO:0070819">
    <property type="term" value="F:menaquinone-dependent protoporphyrinogen oxidase activity"/>
    <property type="evidence" value="ECO:0007669"/>
    <property type="project" value="TreeGrafter"/>
</dbReference>
<dbReference type="InterPro" id="IPR052200">
    <property type="entry name" value="Protoporphyrinogen_IX_DH"/>
</dbReference>
<dbReference type="EMBL" id="CACRTR010000023">
    <property type="protein sequence ID" value="VYU71020.1"/>
    <property type="molecule type" value="Genomic_DNA"/>
</dbReference>
<feature type="domain" description="Flavodoxin-like" evidence="1">
    <location>
        <begin position="4"/>
        <end position="158"/>
    </location>
</feature>
<dbReference type="SUPFAM" id="SSF52218">
    <property type="entry name" value="Flavoproteins"/>
    <property type="match status" value="1"/>
</dbReference>
<evidence type="ECO:0000259" key="1">
    <source>
        <dbReference type="PROSITE" id="PS50902"/>
    </source>
</evidence>
<dbReference type="GO" id="GO:0009055">
    <property type="term" value="F:electron transfer activity"/>
    <property type="evidence" value="ECO:0007669"/>
    <property type="project" value="InterPro"/>
</dbReference>
<sequence length="177" mass="20266">MSKIAVVYASKYGSTETYAEWLAQELDVQALSIKKTKPELLSESNILIYGGGLYASGIKGLKEFKKKCGAFQNKKVVIFTVGLADPQKTDYSEILKNSFTEDERENFKFFHLRGAIDYKELSLPHRAMMAMMMKMLKSKPESIQENEEFFASYGKRTDFKDKRSLIPVLEYVKQLSD</sequence>
<name>A0A6N3H4E1_EUBLI</name>
<dbReference type="GO" id="GO:0006783">
    <property type="term" value="P:heme biosynthetic process"/>
    <property type="evidence" value="ECO:0007669"/>
    <property type="project" value="TreeGrafter"/>
</dbReference>
<dbReference type="InterPro" id="IPR029039">
    <property type="entry name" value="Flavoprotein-like_sf"/>
</dbReference>
<proteinExistence type="predicted"/>
<dbReference type="Pfam" id="PF12724">
    <property type="entry name" value="Flavodoxin_5"/>
    <property type="match status" value="1"/>
</dbReference>
<dbReference type="PANTHER" id="PTHR38030">
    <property type="entry name" value="PROTOPORPHYRINOGEN IX DEHYDROGENASE [MENAQUINONE]"/>
    <property type="match status" value="1"/>
</dbReference>
<dbReference type="InterPro" id="IPR008254">
    <property type="entry name" value="Flavodoxin/NO_synth"/>
</dbReference>
<dbReference type="PANTHER" id="PTHR38030:SF2">
    <property type="entry name" value="PROTOPORPHYRINOGEN IX DEHYDROGENASE [QUINONE]"/>
    <property type="match status" value="1"/>
</dbReference>
<dbReference type="PROSITE" id="PS50902">
    <property type="entry name" value="FLAVODOXIN_LIKE"/>
    <property type="match status" value="1"/>
</dbReference>
<dbReference type="InterPro" id="IPR001226">
    <property type="entry name" value="Flavodoxin_CS"/>
</dbReference>
<gene>
    <name evidence="2" type="ORF">ELLFYP34_00897</name>
</gene>
<dbReference type="AlphaFoldDB" id="A0A6N3H4E1"/>